<evidence type="ECO:0000313" key="2">
    <source>
        <dbReference type="Proteomes" id="UP000324222"/>
    </source>
</evidence>
<accession>A0A5B7CEW3</accession>
<evidence type="ECO:0000313" key="1">
    <source>
        <dbReference type="EMBL" id="MPC08152.1"/>
    </source>
</evidence>
<dbReference type="AlphaFoldDB" id="A0A5B7CEW3"/>
<sequence>MATLGLTRARYISHRVISPHMRSTYLRTTKRDAEVRSAENFSKVRKLQVQKVMSTVPEVRKCGTGLPDIQ</sequence>
<organism evidence="1 2">
    <name type="scientific">Portunus trituberculatus</name>
    <name type="common">Swimming crab</name>
    <name type="synonym">Neptunus trituberculatus</name>
    <dbReference type="NCBI Taxonomy" id="210409"/>
    <lineage>
        <taxon>Eukaryota</taxon>
        <taxon>Metazoa</taxon>
        <taxon>Ecdysozoa</taxon>
        <taxon>Arthropoda</taxon>
        <taxon>Crustacea</taxon>
        <taxon>Multicrustacea</taxon>
        <taxon>Malacostraca</taxon>
        <taxon>Eumalacostraca</taxon>
        <taxon>Eucarida</taxon>
        <taxon>Decapoda</taxon>
        <taxon>Pleocyemata</taxon>
        <taxon>Brachyura</taxon>
        <taxon>Eubrachyura</taxon>
        <taxon>Portunoidea</taxon>
        <taxon>Portunidae</taxon>
        <taxon>Portuninae</taxon>
        <taxon>Portunus</taxon>
    </lineage>
</organism>
<gene>
    <name evidence="1" type="ORF">E2C01_000728</name>
</gene>
<comment type="caution">
    <text evidence="1">The sequence shown here is derived from an EMBL/GenBank/DDBJ whole genome shotgun (WGS) entry which is preliminary data.</text>
</comment>
<keyword evidence="2" id="KW-1185">Reference proteome</keyword>
<reference evidence="1 2" key="1">
    <citation type="submission" date="2019-05" db="EMBL/GenBank/DDBJ databases">
        <title>Another draft genome of Portunus trituberculatus and its Hox gene families provides insights of decapod evolution.</title>
        <authorList>
            <person name="Jeong J.-H."/>
            <person name="Song I."/>
            <person name="Kim S."/>
            <person name="Choi T."/>
            <person name="Kim D."/>
            <person name="Ryu S."/>
            <person name="Kim W."/>
        </authorList>
    </citation>
    <scope>NUCLEOTIDE SEQUENCE [LARGE SCALE GENOMIC DNA]</scope>
    <source>
        <tissue evidence="1">Muscle</tissue>
    </source>
</reference>
<proteinExistence type="predicted"/>
<name>A0A5B7CEW3_PORTR</name>
<protein>
    <submittedName>
        <fullName evidence="1">Uncharacterized protein</fullName>
    </submittedName>
</protein>
<dbReference type="EMBL" id="VSRR010000019">
    <property type="protein sequence ID" value="MPC08152.1"/>
    <property type="molecule type" value="Genomic_DNA"/>
</dbReference>
<dbReference type="Proteomes" id="UP000324222">
    <property type="component" value="Unassembled WGS sequence"/>
</dbReference>